<feature type="transmembrane region" description="Helical" evidence="6">
    <location>
        <begin position="260"/>
        <end position="281"/>
    </location>
</feature>
<evidence type="ECO:0000256" key="3">
    <source>
        <dbReference type="ARBA" id="ARBA00022692"/>
    </source>
</evidence>
<keyword evidence="2" id="KW-1003">Cell membrane</keyword>
<accession>A0ABS3TBF4</accession>
<feature type="transmembrane region" description="Helical" evidence="6">
    <location>
        <begin position="105"/>
        <end position="124"/>
    </location>
</feature>
<keyword evidence="8" id="KW-1185">Reference proteome</keyword>
<dbReference type="PANTHER" id="PTHR30213:SF1">
    <property type="entry name" value="INNER MEMBRANE PROTEIN YHJD"/>
    <property type="match status" value="1"/>
</dbReference>
<keyword evidence="4 6" id="KW-1133">Transmembrane helix</keyword>
<evidence type="ECO:0000256" key="6">
    <source>
        <dbReference type="SAM" id="Phobius"/>
    </source>
</evidence>
<keyword evidence="3 6" id="KW-0812">Transmembrane</keyword>
<protein>
    <submittedName>
        <fullName evidence="7">YihY/virulence factor BrkB family protein</fullName>
    </submittedName>
</protein>
<dbReference type="InterPro" id="IPR017039">
    <property type="entry name" value="Virul_fac_BrkB"/>
</dbReference>
<dbReference type="Pfam" id="PF03631">
    <property type="entry name" value="Virul_fac_BrkB"/>
    <property type="match status" value="1"/>
</dbReference>
<comment type="subcellular location">
    <subcellularLocation>
        <location evidence="1">Cell membrane</location>
        <topology evidence="1">Multi-pass membrane protein</topology>
    </subcellularLocation>
</comment>
<reference evidence="7 8" key="1">
    <citation type="submission" date="2021-03" db="EMBL/GenBank/DDBJ databases">
        <authorList>
            <person name="Kim M.K."/>
        </authorList>
    </citation>
    <scope>NUCLEOTIDE SEQUENCE [LARGE SCALE GENOMIC DNA]</scope>
    <source>
        <strain evidence="7 8">BT507</strain>
    </source>
</reference>
<dbReference type="PIRSF" id="PIRSF035875">
    <property type="entry name" value="RNase_BN"/>
    <property type="match status" value="1"/>
</dbReference>
<keyword evidence="5 6" id="KW-0472">Membrane</keyword>
<proteinExistence type="predicted"/>
<dbReference type="RefSeq" id="WP_208307441.1">
    <property type="nucleotide sequence ID" value="NZ_JAGETX010000004.1"/>
</dbReference>
<feature type="transmembrane region" description="Helical" evidence="6">
    <location>
        <begin position="37"/>
        <end position="61"/>
    </location>
</feature>
<evidence type="ECO:0000256" key="1">
    <source>
        <dbReference type="ARBA" id="ARBA00004651"/>
    </source>
</evidence>
<evidence type="ECO:0000256" key="5">
    <source>
        <dbReference type="ARBA" id="ARBA00023136"/>
    </source>
</evidence>
<dbReference type="Proteomes" id="UP000670527">
    <property type="component" value="Unassembled WGS sequence"/>
</dbReference>
<feature type="transmembrane region" description="Helical" evidence="6">
    <location>
        <begin position="188"/>
        <end position="213"/>
    </location>
</feature>
<comment type="caution">
    <text evidence="7">The sequence shown here is derived from an EMBL/GenBank/DDBJ whole genome shotgun (WGS) entry which is preliminary data.</text>
</comment>
<sequence>MTKVRVPGQPRSKEWKDFFVLLRRASRMLSANDPLRLGAATAFFTTFALPPIVIILIQVLGSLYSKSIVRQMLLTKVADLLGASAAGLVQQILQNVTNVERSRTVTWLGFAFLLFIATTLFVVIQHSLNQLWSIRPENGFSPFSNLLKERGRSLRVLLATAGLSMLAFLVDALLSLFAHSLVDFNAPFGYYVVQTLNRLASLLILVAWFAFTFRTLSLAIVSWRAVLPGAVLTAILIDLGEFILGYLLVPRNLGPIYGPASSIVLVLLFVFYCAMIFYFGACFTKVYAHYIGHDIKPKRHAVRYRLVNLAEEEEESQG</sequence>
<dbReference type="EMBL" id="JAGETX010000004">
    <property type="protein sequence ID" value="MBO3270962.1"/>
    <property type="molecule type" value="Genomic_DNA"/>
</dbReference>
<evidence type="ECO:0000256" key="2">
    <source>
        <dbReference type="ARBA" id="ARBA00022475"/>
    </source>
</evidence>
<feature type="transmembrane region" description="Helical" evidence="6">
    <location>
        <begin position="225"/>
        <end position="248"/>
    </location>
</feature>
<evidence type="ECO:0000256" key="4">
    <source>
        <dbReference type="ARBA" id="ARBA00022989"/>
    </source>
</evidence>
<name>A0ABS3TBF4_9BACT</name>
<feature type="transmembrane region" description="Helical" evidence="6">
    <location>
        <begin position="156"/>
        <end position="182"/>
    </location>
</feature>
<evidence type="ECO:0000313" key="7">
    <source>
        <dbReference type="EMBL" id="MBO3270962.1"/>
    </source>
</evidence>
<gene>
    <name evidence="7" type="ORF">J4D97_09910</name>
</gene>
<organism evidence="7 8">
    <name type="scientific">Hymenobacter defluvii</name>
    <dbReference type="NCBI Taxonomy" id="2054411"/>
    <lineage>
        <taxon>Bacteria</taxon>
        <taxon>Pseudomonadati</taxon>
        <taxon>Bacteroidota</taxon>
        <taxon>Cytophagia</taxon>
        <taxon>Cytophagales</taxon>
        <taxon>Hymenobacteraceae</taxon>
        <taxon>Hymenobacter</taxon>
    </lineage>
</organism>
<evidence type="ECO:0000313" key="8">
    <source>
        <dbReference type="Proteomes" id="UP000670527"/>
    </source>
</evidence>
<dbReference type="PANTHER" id="PTHR30213">
    <property type="entry name" value="INNER MEMBRANE PROTEIN YHJD"/>
    <property type="match status" value="1"/>
</dbReference>